<accession>A0ABY6A9Z0</accession>
<comment type="catalytic activity">
    <reaction evidence="5 6">
        <text>Exonucleolytic cleavage in either 5'- to 3'- or 3'- to 5'-direction to yield nucleoside 5'-phosphates.</text>
        <dbReference type="EC" id="3.1.11.6"/>
    </reaction>
</comment>
<dbReference type="Pfam" id="PF02601">
    <property type="entry name" value="Exonuc_VII_L"/>
    <property type="match status" value="1"/>
</dbReference>
<comment type="subcellular location">
    <subcellularLocation>
        <location evidence="5 6">Cytoplasm</location>
    </subcellularLocation>
</comment>
<evidence type="ECO:0000256" key="6">
    <source>
        <dbReference type="RuleBase" id="RU004355"/>
    </source>
</evidence>
<evidence type="ECO:0000256" key="1">
    <source>
        <dbReference type="ARBA" id="ARBA00022490"/>
    </source>
</evidence>
<name>A0ABY6A9Z0_9GAMM</name>
<feature type="region of interest" description="Disordered" evidence="8">
    <location>
        <begin position="439"/>
        <end position="468"/>
    </location>
</feature>
<dbReference type="PANTHER" id="PTHR30008">
    <property type="entry name" value="EXODEOXYRIBONUCLEASE 7 LARGE SUBUNIT"/>
    <property type="match status" value="1"/>
</dbReference>
<dbReference type="InterPro" id="IPR020579">
    <property type="entry name" value="Exonuc_VII_lsu_C"/>
</dbReference>
<feature type="domain" description="Exonuclease VII large subunit C-terminal" evidence="9">
    <location>
        <begin position="123"/>
        <end position="434"/>
    </location>
</feature>
<dbReference type="Proteomes" id="UP001065322">
    <property type="component" value="Chromosome"/>
</dbReference>
<evidence type="ECO:0000259" key="9">
    <source>
        <dbReference type="Pfam" id="PF02601"/>
    </source>
</evidence>
<dbReference type="EC" id="3.1.11.6" evidence="5"/>
<dbReference type="CDD" id="cd04489">
    <property type="entry name" value="ExoVII_LU_OBF"/>
    <property type="match status" value="1"/>
</dbReference>
<keyword evidence="3 5" id="KW-0378">Hydrolase</keyword>
<evidence type="ECO:0000256" key="7">
    <source>
        <dbReference type="SAM" id="Coils"/>
    </source>
</evidence>
<dbReference type="InterPro" id="IPR003753">
    <property type="entry name" value="Exonuc_VII_L"/>
</dbReference>
<evidence type="ECO:0000256" key="3">
    <source>
        <dbReference type="ARBA" id="ARBA00022801"/>
    </source>
</evidence>
<protein>
    <recommendedName>
        <fullName evidence="5">Exodeoxyribonuclease 7 large subunit</fullName>
        <ecNumber evidence="5">3.1.11.6</ecNumber>
    </recommendedName>
    <alternativeName>
        <fullName evidence="5">Exodeoxyribonuclease VII large subunit</fullName>
        <shortName evidence="5">Exonuclease VII large subunit</shortName>
    </alternativeName>
</protein>
<dbReference type="Pfam" id="PF13742">
    <property type="entry name" value="tRNA_anti_2"/>
    <property type="match status" value="1"/>
</dbReference>
<keyword evidence="4 5" id="KW-0269">Exonuclease</keyword>
<keyword evidence="1 5" id="KW-0963">Cytoplasm</keyword>
<evidence type="ECO:0000256" key="4">
    <source>
        <dbReference type="ARBA" id="ARBA00022839"/>
    </source>
</evidence>
<keyword evidence="2 5" id="KW-0540">Nuclease</keyword>
<gene>
    <name evidence="5 11" type="primary">xseA</name>
    <name evidence="11" type="ORF">HUF19_10345</name>
</gene>
<dbReference type="PANTHER" id="PTHR30008:SF0">
    <property type="entry name" value="EXODEOXYRIBONUCLEASE 7 LARGE SUBUNIT"/>
    <property type="match status" value="1"/>
</dbReference>
<keyword evidence="12" id="KW-1185">Reference proteome</keyword>
<proteinExistence type="inferred from homology"/>
<reference evidence="12" key="1">
    <citation type="submission" date="2020-06" db="EMBL/GenBank/DDBJ databases">
        <title>Thalassolituus marinus alknpb1M-1, a hydrocarbon-degrading bacterium isolated from the deep-sea overlying water using an in-situ strategy from the South China Sea basin.</title>
        <authorList>
            <person name="Dong C."/>
            <person name="Chen Y."/>
            <person name="Shao Z."/>
        </authorList>
    </citation>
    <scope>NUCLEOTIDE SEQUENCE [LARGE SCALE GENOMIC DNA]</scope>
    <source>
        <strain evidence="12">alknpb1M-1</strain>
    </source>
</reference>
<sequence>MQANNIFTVSQLNQRAKQLLEVSFANVRVEGEISNLSRPSSGHWYFTLKDSGAQVRCAMFRSRTAMLKFMPKEGDKVELRAKVSLYENRGDYQLIVDAMKPAGEGALLLAFQQLKDRLAMTGLFDDKYKQPMPSVRRVGIITSPTGAAIHDMLTVFRRRCPAIEIDIYPTPVQGRDATAHIVAAIERANRDNNVDLLIIGRGGGSLEDLWCFNEEAVAWAIHHSRLPIVSAVGHEVDFTIADFVADVRAPTPSAAAELLSPDQSQQIRQIQLIHQRLQRGMQRQLQQQQQRLLRIQQRLRAPGRLLQNRAQHLDQLEIRLQRAQQQDLQQRYHRLQKLQQALVHQHPQRLLRERQQQVALLEKQFTRLIQQRLTQRQQQLAAQAHLLNSLSPLNVLGRGYSITQQTDGRVLQQADTVTPGERIHSRLHQGWLESEVIAVHTEPAAGQNKAPKKPRSRKSPAAGKTTKD</sequence>
<comment type="function">
    <text evidence="5">Bidirectionally degrades single-stranded DNA into large acid-insoluble oligonucleotides, which are then degraded further into small acid-soluble oligonucleotides.</text>
</comment>
<dbReference type="NCBIfam" id="TIGR00237">
    <property type="entry name" value="xseA"/>
    <property type="match status" value="1"/>
</dbReference>
<dbReference type="EMBL" id="CP054475">
    <property type="protein sequence ID" value="UXD87811.1"/>
    <property type="molecule type" value="Genomic_DNA"/>
</dbReference>
<feature type="coiled-coil region" evidence="7">
    <location>
        <begin position="278"/>
        <end position="371"/>
    </location>
</feature>
<feature type="domain" description="OB-fold nucleic acid binding" evidence="10">
    <location>
        <begin position="7"/>
        <end position="99"/>
    </location>
</feature>
<keyword evidence="7" id="KW-0175">Coiled coil</keyword>
<organism evidence="11 12">
    <name type="scientific">Thalassolituus hydrocarboniclasticus</name>
    <dbReference type="NCBI Taxonomy" id="2742796"/>
    <lineage>
        <taxon>Bacteria</taxon>
        <taxon>Pseudomonadati</taxon>
        <taxon>Pseudomonadota</taxon>
        <taxon>Gammaproteobacteria</taxon>
        <taxon>Oceanospirillales</taxon>
        <taxon>Oceanospirillaceae</taxon>
        <taxon>Thalassolituus</taxon>
    </lineage>
</organism>
<dbReference type="GO" id="GO:0008855">
    <property type="term" value="F:exodeoxyribonuclease VII activity"/>
    <property type="evidence" value="ECO:0007669"/>
    <property type="project" value="UniProtKB-EC"/>
</dbReference>
<evidence type="ECO:0000259" key="10">
    <source>
        <dbReference type="Pfam" id="PF13742"/>
    </source>
</evidence>
<evidence type="ECO:0000313" key="12">
    <source>
        <dbReference type="Proteomes" id="UP001065322"/>
    </source>
</evidence>
<evidence type="ECO:0000256" key="5">
    <source>
        <dbReference type="HAMAP-Rule" id="MF_00378"/>
    </source>
</evidence>
<evidence type="ECO:0000256" key="2">
    <source>
        <dbReference type="ARBA" id="ARBA00022722"/>
    </source>
</evidence>
<evidence type="ECO:0000313" key="11">
    <source>
        <dbReference type="EMBL" id="UXD87811.1"/>
    </source>
</evidence>
<comment type="subunit">
    <text evidence="5">Heterooligomer composed of large and small subunits.</text>
</comment>
<dbReference type="InterPro" id="IPR025824">
    <property type="entry name" value="OB-fold_nuc-bd_dom"/>
</dbReference>
<comment type="similarity">
    <text evidence="5 6">Belongs to the XseA family.</text>
</comment>
<evidence type="ECO:0000256" key="8">
    <source>
        <dbReference type="SAM" id="MobiDB-lite"/>
    </source>
</evidence>
<dbReference type="HAMAP" id="MF_00378">
    <property type="entry name" value="Exonuc_7_L"/>
    <property type="match status" value="1"/>
</dbReference>